<evidence type="ECO:0000256" key="2">
    <source>
        <dbReference type="SAM" id="Phobius"/>
    </source>
</evidence>
<keyword evidence="2" id="KW-1133">Transmembrane helix</keyword>
<protein>
    <submittedName>
        <fullName evidence="3">Uncharacterized protein</fullName>
    </submittedName>
</protein>
<comment type="caution">
    <text evidence="3">The sequence shown here is derived from an EMBL/GenBank/DDBJ whole genome shotgun (WGS) entry which is preliminary data.</text>
</comment>
<feature type="transmembrane region" description="Helical" evidence="2">
    <location>
        <begin position="38"/>
        <end position="59"/>
    </location>
</feature>
<evidence type="ECO:0000256" key="1">
    <source>
        <dbReference type="SAM" id="Coils"/>
    </source>
</evidence>
<keyword evidence="4" id="KW-1185">Reference proteome</keyword>
<sequence length="314" mass="36303">MILAFISFVLLFAVFIVFIIGMVKPASIMKWSKNPTRLKVFGLWIISSIGLWILAIVGITTSEDFTQSGIETAENFIKDGKYEYVESALKNIKPDDTLYVKAQYLIKQADSLKIVKEENDRIAREKAEEEKRIASELAEKKERESKTESQIEQLKRELESINKGVDFSTYRGTIDALQLELVLFGTWANLIKESDEFENSEISKLNKSLKSKVANMQVREFPILRKEYAKVVANKMWENDIDVYSNGSGNKYINFSGGIFAANKNKQDFHNQLNEILTIFRFKQARYRWYKGADEYTYWTMYEGKDSEPVTFGK</sequence>
<proteinExistence type="predicted"/>
<feature type="coiled-coil region" evidence="1">
    <location>
        <begin position="112"/>
        <end position="164"/>
    </location>
</feature>
<dbReference type="EMBL" id="JBHULB010000082">
    <property type="protein sequence ID" value="MFD2588974.1"/>
    <property type="molecule type" value="Genomic_DNA"/>
</dbReference>
<gene>
    <name evidence="3" type="ORF">ACFSQJ_18765</name>
</gene>
<accession>A0ABW5N1C5</accession>
<keyword evidence="2" id="KW-0472">Membrane</keyword>
<reference evidence="4" key="1">
    <citation type="journal article" date="2019" name="Int. J. Syst. Evol. Microbiol.">
        <title>The Global Catalogue of Microorganisms (GCM) 10K type strain sequencing project: providing services to taxonomists for standard genome sequencing and annotation.</title>
        <authorList>
            <consortium name="The Broad Institute Genomics Platform"/>
            <consortium name="The Broad Institute Genome Sequencing Center for Infectious Disease"/>
            <person name="Wu L."/>
            <person name="Ma J."/>
        </authorList>
    </citation>
    <scope>NUCLEOTIDE SEQUENCE [LARGE SCALE GENOMIC DNA]</scope>
    <source>
        <strain evidence="4">KCTC 52368</strain>
    </source>
</reference>
<evidence type="ECO:0000313" key="3">
    <source>
        <dbReference type="EMBL" id="MFD2588974.1"/>
    </source>
</evidence>
<evidence type="ECO:0000313" key="4">
    <source>
        <dbReference type="Proteomes" id="UP001597526"/>
    </source>
</evidence>
<keyword evidence="2" id="KW-0812">Transmembrane</keyword>
<dbReference type="RefSeq" id="WP_377768450.1">
    <property type="nucleotide sequence ID" value="NZ_JBHULB010000082.1"/>
</dbReference>
<organism evidence="3 4">
    <name type="scientific">Croceitalea marina</name>
    <dbReference type="NCBI Taxonomy" id="1775166"/>
    <lineage>
        <taxon>Bacteria</taxon>
        <taxon>Pseudomonadati</taxon>
        <taxon>Bacteroidota</taxon>
        <taxon>Flavobacteriia</taxon>
        <taxon>Flavobacteriales</taxon>
        <taxon>Flavobacteriaceae</taxon>
        <taxon>Croceitalea</taxon>
    </lineage>
</organism>
<keyword evidence="1" id="KW-0175">Coiled coil</keyword>
<dbReference type="Proteomes" id="UP001597526">
    <property type="component" value="Unassembled WGS sequence"/>
</dbReference>
<feature type="transmembrane region" description="Helical" evidence="2">
    <location>
        <begin position="6"/>
        <end position="26"/>
    </location>
</feature>
<name>A0ABW5N1C5_9FLAO</name>